<dbReference type="OrthoDB" id="10641786at2759"/>
<name>A0A6A4H611_9AGAR</name>
<keyword evidence="2" id="KW-1185">Reference proteome</keyword>
<gene>
    <name evidence="1" type="ORF">BT96DRAFT_230269</name>
</gene>
<evidence type="ECO:0000313" key="2">
    <source>
        <dbReference type="Proteomes" id="UP000799118"/>
    </source>
</evidence>
<dbReference type="EMBL" id="ML769578">
    <property type="protein sequence ID" value="KAE9393226.1"/>
    <property type="molecule type" value="Genomic_DNA"/>
</dbReference>
<dbReference type="AlphaFoldDB" id="A0A6A4H611"/>
<sequence length="96" mass="10866">MGPLLNLLHMGNDSSSVELEAALIQYTSRIARQIPSIEAFYVDNLEGESWTLSGWLNVRVESCSVDGRHTVGPLWHYDAWCKGAEYPKYCSKTFRV</sequence>
<dbReference type="Proteomes" id="UP000799118">
    <property type="component" value="Unassembled WGS sequence"/>
</dbReference>
<evidence type="ECO:0000313" key="1">
    <source>
        <dbReference type="EMBL" id="KAE9393226.1"/>
    </source>
</evidence>
<protein>
    <submittedName>
        <fullName evidence="1">Uncharacterized protein</fullName>
    </submittedName>
</protein>
<proteinExistence type="predicted"/>
<organism evidence="1 2">
    <name type="scientific">Gymnopus androsaceus JB14</name>
    <dbReference type="NCBI Taxonomy" id="1447944"/>
    <lineage>
        <taxon>Eukaryota</taxon>
        <taxon>Fungi</taxon>
        <taxon>Dikarya</taxon>
        <taxon>Basidiomycota</taxon>
        <taxon>Agaricomycotina</taxon>
        <taxon>Agaricomycetes</taxon>
        <taxon>Agaricomycetidae</taxon>
        <taxon>Agaricales</taxon>
        <taxon>Marasmiineae</taxon>
        <taxon>Omphalotaceae</taxon>
        <taxon>Gymnopus</taxon>
    </lineage>
</organism>
<accession>A0A6A4H611</accession>
<reference evidence="1" key="1">
    <citation type="journal article" date="2019" name="Environ. Microbiol.">
        <title>Fungal ecological strategies reflected in gene transcription - a case study of two litter decomposers.</title>
        <authorList>
            <person name="Barbi F."/>
            <person name="Kohler A."/>
            <person name="Barry K."/>
            <person name="Baskaran P."/>
            <person name="Daum C."/>
            <person name="Fauchery L."/>
            <person name="Ihrmark K."/>
            <person name="Kuo A."/>
            <person name="LaButti K."/>
            <person name="Lipzen A."/>
            <person name="Morin E."/>
            <person name="Grigoriev I.V."/>
            <person name="Henrissat B."/>
            <person name="Lindahl B."/>
            <person name="Martin F."/>
        </authorList>
    </citation>
    <scope>NUCLEOTIDE SEQUENCE</scope>
    <source>
        <strain evidence="1">JB14</strain>
    </source>
</reference>